<dbReference type="EMBL" id="CP012109">
    <property type="protein sequence ID" value="AKQ66128.1"/>
    <property type="molecule type" value="Genomic_DNA"/>
</dbReference>
<gene>
    <name evidence="2" type="ORF">A176_003040</name>
</gene>
<dbReference type="Proteomes" id="UP000009026">
    <property type="component" value="Chromosome"/>
</dbReference>
<evidence type="ECO:0000256" key="1">
    <source>
        <dbReference type="SAM" id="Phobius"/>
    </source>
</evidence>
<evidence type="ECO:0000313" key="3">
    <source>
        <dbReference type="Proteomes" id="UP000009026"/>
    </source>
</evidence>
<dbReference type="PANTHER" id="PTHR40394:SF2">
    <property type="entry name" value="QUINOL:CYTOCHROME C OXIDOREDUCTASE MEMBRANE PROTEIN"/>
    <property type="match status" value="1"/>
</dbReference>
<keyword evidence="1" id="KW-0812">Transmembrane</keyword>
<dbReference type="eggNOG" id="COG2010">
    <property type="taxonomic scope" value="Bacteria"/>
</dbReference>
<name>A0A0H4WWY6_9BACT</name>
<dbReference type="Pfam" id="PF11821">
    <property type="entry name" value="ActD"/>
    <property type="match status" value="1"/>
</dbReference>
<protein>
    <submittedName>
        <fullName evidence="2">ABC-type Fe3+ transport system protein</fullName>
    </submittedName>
</protein>
<proteinExistence type="predicted"/>
<dbReference type="AlphaFoldDB" id="A0A0H4WWY6"/>
<dbReference type="OrthoDB" id="9792475at2"/>
<dbReference type="RefSeq" id="WP_002639519.1">
    <property type="nucleotide sequence ID" value="NZ_CP012109.1"/>
</dbReference>
<feature type="transmembrane region" description="Helical" evidence="1">
    <location>
        <begin position="54"/>
        <end position="73"/>
    </location>
</feature>
<keyword evidence="3" id="KW-1185">Reference proteome</keyword>
<dbReference type="PANTHER" id="PTHR40394">
    <property type="entry name" value="LIPOPROTEIN-RELATED"/>
    <property type="match status" value="1"/>
</dbReference>
<dbReference type="STRING" id="1297742.A176_003040"/>
<keyword evidence="1" id="KW-0472">Membrane</keyword>
<feature type="transmembrane region" description="Helical" evidence="1">
    <location>
        <begin position="93"/>
        <end position="120"/>
    </location>
</feature>
<dbReference type="PATRIC" id="fig|1297742.4.peg.3065"/>
<organism evidence="2 3">
    <name type="scientific">Pseudomyxococcus hansupus</name>
    <dbReference type="NCBI Taxonomy" id="1297742"/>
    <lineage>
        <taxon>Bacteria</taxon>
        <taxon>Pseudomonadati</taxon>
        <taxon>Myxococcota</taxon>
        <taxon>Myxococcia</taxon>
        <taxon>Myxococcales</taxon>
        <taxon>Cystobacterineae</taxon>
        <taxon>Myxococcaceae</taxon>
        <taxon>Pseudomyxococcus</taxon>
    </lineage>
</organism>
<accession>A0A0H4WWY6</accession>
<evidence type="ECO:0000313" key="2">
    <source>
        <dbReference type="EMBL" id="AKQ66128.1"/>
    </source>
</evidence>
<keyword evidence="1" id="KW-1133">Transmembrane helix</keyword>
<sequence length="174" mass="18653">MSRWVLGEFGAPDRLVAAARALRTRGFRRMDAHSPFPVEEVDAVLDLPPSRLPLIALIAGVGGAVGAYVVQWFTQAVDWPLNVGGRPLHSGPAFIPITFESGVLAAASAIFMGVIGACGLPRVTHPFLRLEAFRSASIDGFWIAIEVEEARRDEVEGALRELGANVVLAVEEVP</sequence>
<dbReference type="KEGG" id="mym:A176_003040"/>
<dbReference type="InterPro" id="IPR021776">
    <property type="entry name" value="ActD"/>
</dbReference>
<reference evidence="2 3" key="1">
    <citation type="journal article" date="2016" name="PLoS ONE">
        <title>Complete Genome Sequence and Comparative Genomics of a Novel Myxobacterium Myxococcus hansupus.</title>
        <authorList>
            <person name="Sharma G."/>
            <person name="Narwani T."/>
            <person name="Subramanian S."/>
        </authorList>
    </citation>
    <scope>NUCLEOTIDE SEQUENCE [LARGE SCALE GENOMIC DNA]</scope>
    <source>
        <strain evidence="3">mixupus</strain>
    </source>
</reference>